<evidence type="ECO:0000256" key="1">
    <source>
        <dbReference type="SAM" id="MobiDB-lite"/>
    </source>
</evidence>
<dbReference type="Gene3D" id="2.60.110.10">
    <property type="entry name" value="Thaumatin"/>
    <property type="match status" value="1"/>
</dbReference>
<protein>
    <recommendedName>
        <fullName evidence="2">GH64 domain-containing protein</fullName>
    </recommendedName>
</protein>
<dbReference type="Proteomes" id="UP000193240">
    <property type="component" value="Unassembled WGS sequence"/>
</dbReference>
<name>A0A1Y2M8M0_EPING</name>
<feature type="domain" description="GH64" evidence="2">
    <location>
        <begin position="2"/>
        <end position="369"/>
    </location>
</feature>
<feature type="compositionally biased region" description="Basic and acidic residues" evidence="1">
    <location>
        <begin position="425"/>
        <end position="435"/>
    </location>
</feature>
<evidence type="ECO:0000313" key="3">
    <source>
        <dbReference type="EMBL" id="OSS52433.1"/>
    </source>
</evidence>
<dbReference type="AlphaFoldDB" id="A0A1Y2M8M0"/>
<reference evidence="3 4" key="1">
    <citation type="journal article" date="2017" name="Genome Announc.">
        <title>Genome sequence of the saprophytic ascomycete Epicoccum nigrum ICMP 19927 strain isolated from New Zealand.</title>
        <authorList>
            <person name="Fokin M."/>
            <person name="Fleetwood D."/>
            <person name="Weir B.S."/>
            <person name="Villas-Boas S.G."/>
        </authorList>
    </citation>
    <scope>NUCLEOTIDE SEQUENCE [LARGE SCALE GENOMIC DNA]</scope>
    <source>
        <strain evidence="3 4">ICMP 19927</strain>
    </source>
</reference>
<accession>A0A1Y2M8M0</accession>
<sequence length="444" mass="47138">MPDSLQIALKNDSDSSNLHAYVTGIALQHSGKRCLLQSNGKDLYFPTEVKDIGSPLQQDCAIPLGGPGSTATLTIPQMAGGRIWVVDGELTFLLNPGGPALVEPSVLNPSDANHGADFGFVEFTLNAEQLYANISYVDFVPRLPVAISLRERGGGEQRVAGMPVGGLERMAAGLRAQAQKDGRAWDKLVVESQGRTLRVLNATHGGAVGADFSGYFEPLVDEAWAKYSDCKCHVDTQAGPGVLQGTVTSSGKLRIGDDEFDKPSTADILGCNSGPFTTGPSPTRNAIIPRLAAAFVRSSITETEQHPSGPETFYGREPTNHYARLVHEVNVDGKGYAFAYDDVQPEAGEDQSGKVNAGDPELFVVSVGGKSVGAREETTEPATETAPPPPPSGAATEGNKEDRMQTQEDAPPPQQPSDAPPAKKGFRDRMLDRAKGRAKGFLSR</sequence>
<evidence type="ECO:0000259" key="2">
    <source>
        <dbReference type="PROSITE" id="PS52006"/>
    </source>
</evidence>
<gene>
    <name evidence="3" type="ORF">B5807_02079</name>
</gene>
<dbReference type="EMBL" id="KZ107839">
    <property type="protein sequence ID" value="OSS52433.1"/>
    <property type="molecule type" value="Genomic_DNA"/>
</dbReference>
<dbReference type="Gene3D" id="3.30.920.50">
    <property type="entry name" value="Beta-1,3-glucanase, C-terminal domain"/>
    <property type="match status" value="1"/>
</dbReference>
<dbReference type="PROSITE" id="PS52006">
    <property type="entry name" value="GH64"/>
    <property type="match status" value="1"/>
</dbReference>
<dbReference type="PANTHER" id="PTHR38165:SF1">
    <property type="entry name" value="GLUCANASE B"/>
    <property type="match status" value="1"/>
</dbReference>
<dbReference type="STRING" id="105696.A0A1Y2M8M0"/>
<dbReference type="Pfam" id="PF16483">
    <property type="entry name" value="Glyco_hydro_64"/>
    <property type="match status" value="1"/>
</dbReference>
<dbReference type="InterPro" id="IPR042517">
    <property type="entry name" value="Glyco_hydro_64_N_2"/>
</dbReference>
<proteinExistence type="predicted"/>
<feature type="compositionally biased region" description="Pro residues" evidence="1">
    <location>
        <begin position="410"/>
        <end position="419"/>
    </location>
</feature>
<organism evidence="3 4">
    <name type="scientific">Epicoccum nigrum</name>
    <name type="common">Soil fungus</name>
    <name type="synonym">Epicoccum purpurascens</name>
    <dbReference type="NCBI Taxonomy" id="105696"/>
    <lineage>
        <taxon>Eukaryota</taxon>
        <taxon>Fungi</taxon>
        <taxon>Dikarya</taxon>
        <taxon>Ascomycota</taxon>
        <taxon>Pezizomycotina</taxon>
        <taxon>Dothideomycetes</taxon>
        <taxon>Pleosporomycetidae</taxon>
        <taxon>Pleosporales</taxon>
        <taxon>Pleosporineae</taxon>
        <taxon>Didymellaceae</taxon>
        <taxon>Epicoccum</taxon>
    </lineage>
</organism>
<dbReference type="InterPro" id="IPR037176">
    <property type="entry name" value="Osmotin/thaumatin-like_sf"/>
</dbReference>
<dbReference type="InterPro" id="IPR032477">
    <property type="entry name" value="Glyco_hydro_64"/>
</dbReference>
<dbReference type="InParanoid" id="A0A1Y2M8M0"/>
<dbReference type="OMA" id="PVDCAIP"/>
<feature type="region of interest" description="Disordered" evidence="1">
    <location>
        <begin position="371"/>
        <end position="444"/>
    </location>
</feature>
<dbReference type="CDD" id="cd09220">
    <property type="entry name" value="GH64-GluB-like"/>
    <property type="match status" value="1"/>
</dbReference>
<evidence type="ECO:0000313" key="4">
    <source>
        <dbReference type="Proteomes" id="UP000193240"/>
    </source>
</evidence>
<dbReference type="InterPro" id="IPR037398">
    <property type="entry name" value="Glyco_hydro_64_fam"/>
</dbReference>
<keyword evidence="4" id="KW-1185">Reference proteome</keyword>
<dbReference type="PANTHER" id="PTHR38165">
    <property type="match status" value="1"/>
</dbReference>